<proteinExistence type="inferred from homology"/>
<organism evidence="11 12">
    <name type="scientific">Paenibacillus oceani</name>
    <dbReference type="NCBI Taxonomy" id="2772510"/>
    <lineage>
        <taxon>Bacteria</taxon>
        <taxon>Bacillati</taxon>
        <taxon>Bacillota</taxon>
        <taxon>Bacilli</taxon>
        <taxon>Bacillales</taxon>
        <taxon>Paenibacillaceae</taxon>
        <taxon>Paenibacillus</taxon>
    </lineage>
</organism>
<sequence>MRKSVFSLLAAVALAFSSGCATDVKDIEKLNYASALGVDYKDGHYYGYIQFIDFQSVAKTDNQKPAAKIWVGEGIGKSFEEAFFDLYRSAQERIYWGHVTAVLISESAFKQGFTGISDSISRYYEFRLTPWVFGTRDSIKEIFTAAGFFGQSPLSTILHEPEGTYSQASLIKSVQLHRLIGQIYEPGYTSCIPTIALNRTVWQEKQKKEPKLMLDGAIFLKNEKFRSYIPLKELEGLRWVQHGTVRAAIPVPNKSDSTAQIVFDEPKTKLTPASAGEQLRFNITMKAAGYVVNRINNRTRGLGPLTAQAKEAIEREIRQTYENGRKHQTDVFNLEHTLYRHRYRQWKAMSQQEEPLLTEDAIRHIELDLNITHSSSQKNKRITRNE</sequence>
<dbReference type="PANTHER" id="PTHR35789:SF1">
    <property type="entry name" value="SPORE GERMINATION PROTEIN B3"/>
    <property type="match status" value="1"/>
</dbReference>
<dbReference type="InterPro" id="IPR038501">
    <property type="entry name" value="Spore_GerAC_C_sf"/>
</dbReference>
<dbReference type="InterPro" id="IPR008844">
    <property type="entry name" value="Spore_GerAC-like"/>
</dbReference>
<dbReference type="InterPro" id="IPR057336">
    <property type="entry name" value="GerAC_N"/>
</dbReference>
<gene>
    <name evidence="11" type="ORF">IDH45_30550</name>
</gene>
<evidence type="ECO:0000259" key="9">
    <source>
        <dbReference type="Pfam" id="PF05504"/>
    </source>
</evidence>
<evidence type="ECO:0000313" key="12">
    <source>
        <dbReference type="Proteomes" id="UP000639396"/>
    </source>
</evidence>
<evidence type="ECO:0000256" key="6">
    <source>
        <dbReference type="ARBA" id="ARBA00023139"/>
    </source>
</evidence>
<evidence type="ECO:0000259" key="10">
    <source>
        <dbReference type="Pfam" id="PF25198"/>
    </source>
</evidence>
<dbReference type="GO" id="GO:0016020">
    <property type="term" value="C:membrane"/>
    <property type="evidence" value="ECO:0007669"/>
    <property type="project" value="UniProtKB-SubCell"/>
</dbReference>
<feature type="chain" id="PRO_5039255713" evidence="8">
    <location>
        <begin position="22"/>
        <end position="386"/>
    </location>
</feature>
<dbReference type="Proteomes" id="UP000639396">
    <property type="component" value="Unassembled WGS sequence"/>
</dbReference>
<protein>
    <submittedName>
        <fullName evidence="11">Ger(X)C family spore germination protein</fullName>
    </submittedName>
</protein>
<dbReference type="PANTHER" id="PTHR35789">
    <property type="entry name" value="SPORE GERMINATION PROTEIN B3"/>
    <property type="match status" value="1"/>
</dbReference>
<evidence type="ECO:0000256" key="1">
    <source>
        <dbReference type="ARBA" id="ARBA00004635"/>
    </source>
</evidence>
<keyword evidence="5" id="KW-0472">Membrane</keyword>
<evidence type="ECO:0000256" key="8">
    <source>
        <dbReference type="SAM" id="SignalP"/>
    </source>
</evidence>
<dbReference type="Gene3D" id="3.30.300.210">
    <property type="entry name" value="Nutrient germinant receptor protein C, domain 3"/>
    <property type="match status" value="1"/>
</dbReference>
<dbReference type="NCBIfam" id="TIGR02887">
    <property type="entry name" value="spore_ger_x_C"/>
    <property type="match status" value="1"/>
</dbReference>
<keyword evidence="4 8" id="KW-0732">Signal</keyword>
<evidence type="ECO:0000256" key="3">
    <source>
        <dbReference type="ARBA" id="ARBA00022544"/>
    </source>
</evidence>
<evidence type="ECO:0000256" key="7">
    <source>
        <dbReference type="ARBA" id="ARBA00023288"/>
    </source>
</evidence>
<dbReference type="Pfam" id="PF25198">
    <property type="entry name" value="Spore_GerAC_N"/>
    <property type="match status" value="1"/>
</dbReference>
<keyword evidence="7" id="KW-0449">Lipoprotein</keyword>
<evidence type="ECO:0000256" key="4">
    <source>
        <dbReference type="ARBA" id="ARBA00022729"/>
    </source>
</evidence>
<reference evidence="11" key="1">
    <citation type="submission" date="2020-09" db="EMBL/GenBank/DDBJ databases">
        <title>A novel bacterium of genus Paenibacillus, isolated from South China Sea.</title>
        <authorList>
            <person name="Huang H."/>
            <person name="Mo K."/>
            <person name="Hu Y."/>
        </authorList>
    </citation>
    <scope>NUCLEOTIDE SEQUENCE</scope>
    <source>
        <strain evidence="11">IB182363</strain>
    </source>
</reference>
<dbReference type="Pfam" id="PF05504">
    <property type="entry name" value="Spore_GerAC"/>
    <property type="match status" value="1"/>
</dbReference>
<dbReference type="InterPro" id="IPR046953">
    <property type="entry name" value="Spore_GerAC-like_C"/>
</dbReference>
<name>A0A927CDZ9_9BACL</name>
<feature type="domain" description="Spore germination protein N-terminal" evidence="10">
    <location>
        <begin position="23"/>
        <end position="196"/>
    </location>
</feature>
<keyword evidence="12" id="KW-1185">Reference proteome</keyword>
<feature type="domain" description="Spore germination GerAC-like C-terminal" evidence="9">
    <location>
        <begin position="216"/>
        <end position="373"/>
    </location>
</feature>
<comment type="subcellular location">
    <subcellularLocation>
        <location evidence="1">Membrane</location>
        <topology evidence="1">Lipid-anchor</topology>
    </subcellularLocation>
</comment>
<dbReference type="GO" id="GO:0009847">
    <property type="term" value="P:spore germination"/>
    <property type="evidence" value="ECO:0007669"/>
    <property type="project" value="InterPro"/>
</dbReference>
<keyword evidence="6" id="KW-0564">Palmitate</keyword>
<accession>A0A927CDZ9</accession>
<comment type="similarity">
    <text evidence="2">Belongs to the GerABKC lipoprotein family.</text>
</comment>
<keyword evidence="3" id="KW-0309">Germination</keyword>
<dbReference type="EMBL" id="JACXJA010000056">
    <property type="protein sequence ID" value="MBD2866324.1"/>
    <property type="molecule type" value="Genomic_DNA"/>
</dbReference>
<evidence type="ECO:0000256" key="2">
    <source>
        <dbReference type="ARBA" id="ARBA00007886"/>
    </source>
</evidence>
<feature type="signal peptide" evidence="8">
    <location>
        <begin position="1"/>
        <end position="21"/>
    </location>
</feature>
<dbReference type="RefSeq" id="WP_190931942.1">
    <property type="nucleotide sequence ID" value="NZ_JACXJA010000056.1"/>
</dbReference>
<evidence type="ECO:0000313" key="11">
    <source>
        <dbReference type="EMBL" id="MBD2866324.1"/>
    </source>
</evidence>
<dbReference type="PROSITE" id="PS51257">
    <property type="entry name" value="PROKAR_LIPOPROTEIN"/>
    <property type="match status" value="1"/>
</dbReference>
<dbReference type="AlphaFoldDB" id="A0A927CDZ9"/>
<comment type="caution">
    <text evidence="11">The sequence shown here is derived from an EMBL/GenBank/DDBJ whole genome shotgun (WGS) entry which is preliminary data.</text>
</comment>
<evidence type="ECO:0000256" key="5">
    <source>
        <dbReference type="ARBA" id="ARBA00023136"/>
    </source>
</evidence>